<comment type="caution">
    <text evidence="3">The sequence shown here is derived from an EMBL/GenBank/DDBJ whole genome shotgun (WGS) entry which is preliminary data.</text>
</comment>
<evidence type="ECO:0000313" key="4">
    <source>
        <dbReference type="Proteomes" id="UP000660262"/>
    </source>
</evidence>
<name>A0A830HWI8_9CHLO</name>
<dbReference type="EMBL" id="BNJQ01000024">
    <property type="protein sequence ID" value="GHP09277.1"/>
    <property type="molecule type" value="Genomic_DNA"/>
</dbReference>
<evidence type="ECO:0000256" key="2">
    <source>
        <dbReference type="SAM" id="Phobius"/>
    </source>
</evidence>
<organism evidence="3 4">
    <name type="scientific">Pycnococcus provasolii</name>
    <dbReference type="NCBI Taxonomy" id="41880"/>
    <lineage>
        <taxon>Eukaryota</taxon>
        <taxon>Viridiplantae</taxon>
        <taxon>Chlorophyta</taxon>
        <taxon>Pseudoscourfieldiophyceae</taxon>
        <taxon>Pseudoscourfieldiales</taxon>
        <taxon>Pycnococcaceae</taxon>
        <taxon>Pycnococcus</taxon>
    </lineage>
</organism>
<accession>A0A830HWI8</accession>
<dbReference type="AlphaFoldDB" id="A0A830HWI8"/>
<proteinExistence type="predicted"/>
<protein>
    <recommendedName>
        <fullName evidence="5">Transmembrane protein</fullName>
    </recommendedName>
</protein>
<evidence type="ECO:0000256" key="1">
    <source>
        <dbReference type="SAM" id="MobiDB-lite"/>
    </source>
</evidence>
<keyword evidence="4" id="KW-1185">Reference proteome</keyword>
<feature type="transmembrane region" description="Helical" evidence="2">
    <location>
        <begin position="49"/>
        <end position="70"/>
    </location>
</feature>
<keyword evidence="2" id="KW-1133">Transmembrane helix</keyword>
<evidence type="ECO:0008006" key="5">
    <source>
        <dbReference type="Google" id="ProtNLM"/>
    </source>
</evidence>
<reference evidence="3" key="1">
    <citation type="submission" date="2020-10" db="EMBL/GenBank/DDBJ databases">
        <title>Unveiling of a novel bifunctional photoreceptor, Dualchrome1, isolated from a cosmopolitan green alga.</title>
        <authorList>
            <person name="Suzuki S."/>
            <person name="Kawachi M."/>
        </authorList>
    </citation>
    <scope>NUCLEOTIDE SEQUENCE</scope>
    <source>
        <strain evidence="3">NIES 2893</strain>
    </source>
</reference>
<keyword evidence="2" id="KW-0472">Membrane</keyword>
<evidence type="ECO:0000313" key="3">
    <source>
        <dbReference type="EMBL" id="GHP09277.1"/>
    </source>
</evidence>
<dbReference type="Proteomes" id="UP000660262">
    <property type="component" value="Unassembled WGS sequence"/>
</dbReference>
<feature type="region of interest" description="Disordered" evidence="1">
    <location>
        <begin position="1"/>
        <end position="42"/>
    </location>
</feature>
<keyword evidence="2" id="KW-0812">Transmembrane</keyword>
<feature type="compositionally biased region" description="Low complexity" evidence="1">
    <location>
        <begin position="1"/>
        <end position="12"/>
    </location>
</feature>
<sequence>MRGGAAAQLTAAGGLGGGETQQRVVTSDSGNDKSVKTTFPSPNDGLQQMLFGLMIVLGAFATLIVFFVACRLVTGTVVGTAPSGASQQTFTATVPAAAKQYRGEENGDSE</sequence>
<gene>
    <name evidence="3" type="ORF">PPROV_000801400</name>
</gene>